<comment type="caution">
    <text evidence="1">The sequence shown here is derived from an EMBL/GenBank/DDBJ whole genome shotgun (WGS) entry which is preliminary data.</text>
</comment>
<keyword evidence="2" id="KW-1185">Reference proteome</keyword>
<name>A0AAV5WEU7_9BILA</name>
<dbReference type="Gene3D" id="2.60.210.10">
    <property type="entry name" value="Apoptosis, Tumor Necrosis Factor Receptor Associated Protein 2, Chain A"/>
    <property type="match status" value="1"/>
</dbReference>
<organism evidence="1 2">
    <name type="scientific">Pristionchus fissidentatus</name>
    <dbReference type="NCBI Taxonomy" id="1538716"/>
    <lineage>
        <taxon>Eukaryota</taxon>
        <taxon>Metazoa</taxon>
        <taxon>Ecdysozoa</taxon>
        <taxon>Nematoda</taxon>
        <taxon>Chromadorea</taxon>
        <taxon>Rhabditida</taxon>
        <taxon>Rhabditina</taxon>
        <taxon>Diplogasteromorpha</taxon>
        <taxon>Diplogasteroidea</taxon>
        <taxon>Neodiplogasteridae</taxon>
        <taxon>Pristionchus</taxon>
    </lineage>
</organism>
<sequence>QTSSNALNNVSVLQNEGCWIIRVIFNGASSLSGKGKRSLKSKKFEIDGLMWSVEAVNEKTTAVSQVLIYLKAECKTNPEWSCAFSEKYRLISFKNSADFLEIAPKQMTTYNKGRNDLGCELISVEKLLHDSRKFVDEDSFL</sequence>
<protein>
    <recommendedName>
        <fullName evidence="3">MATH domain-containing protein</fullName>
    </recommendedName>
</protein>
<evidence type="ECO:0008006" key="3">
    <source>
        <dbReference type="Google" id="ProtNLM"/>
    </source>
</evidence>
<feature type="non-terminal residue" evidence="1">
    <location>
        <position position="1"/>
    </location>
</feature>
<feature type="non-terminal residue" evidence="1">
    <location>
        <position position="141"/>
    </location>
</feature>
<proteinExistence type="predicted"/>
<dbReference type="Proteomes" id="UP001432322">
    <property type="component" value="Unassembled WGS sequence"/>
</dbReference>
<dbReference type="EMBL" id="BTSY01000005">
    <property type="protein sequence ID" value="GMT30446.1"/>
    <property type="molecule type" value="Genomic_DNA"/>
</dbReference>
<dbReference type="AlphaFoldDB" id="A0AAV5WEU7"/>
<evidence type="ECO:0000313" key="1">
    <source>
        <dbReference type="EMBL" id="GMT30446.1"/>
    </source>
</evidence>
<dbReference type="InterPro" id="IPR008974">
    <property type="entry name" value="TRAF-like"/>
</dbReference>
<reference evidence="1" key="1">
    <citation type="submission" date="2023-10" db="EMBL/GenBank/DDBJ databases">
        <title>Genome assembly of Pristionchus species.</title>
        <authorList>
            <person name="Yoshida K."/>
            <person name="Sommer R.J."/>
        </authorList>
    </citation>
    <scope>NUCLEOTIDE SEQUENCE</scope>
    <source>
        <strain evidence="1">RS5133</strain>
    </source>
</reference>
<accession>A0AAV5WEU7</accession>
<gene>
    <name evidence="1" type="ORF">PFISCL1PPCAC_21743</name>
</gene>
<evidence type="ECO:0000313" key="2">
    <source>
        <dbReference type="Proteomes" id="UP001432322"/>
    </source>
</evidence>